<feature type="region of interest" description="Disordered" evidence="2">
    <location>
        <begin position="346"/>
        <end position="365"/>
    </location>
</feature>
<evidence type="ECO:0000256" key="1">
    <source>
        <dbReference type="SAM" id="Coils"/>
    </source>
</evidence>
<organism evidence="3 4">
    <name type="scientific">Phtheirospermum japonicum</name>
    <dbReference type="NCBI Taxonomy" id="374723"/>
    <lineage>
        <taxon>Eukaryota</taxon>
        <taxon>Viridiplantae</taxon>
        <taxon>Streptophyta</taxon>
        <taxon>Embryophyta</taxon>
        <taxon>Tracheophyta</taxon>
        <taxon>Spermatophyta</taxon>
        <taxon>Magnoliopsida</taxon>
        <taxon>eudicotyledons</taxon>
        <taxon>Gunneridae</taxon>
        <taxon>Pentapetalae</taxon>
        <taxon>asterids</taxon>
        <taxon>lamiids</taxon>
        <taxon>Lamiales</taxon>
        <taxon>Orobanchaceae</taxon>
        <taxon>Orobanchaceae incertae sedis</taxon>
        <taxon>Phtheirospermum</taxon>
    </lineage>
</organism>
<dbReference type="PANTHER" id="PTHR31071">
    <property type="entry name" value="GB|AAF24581.1"/>
    <property type="match status" value="1"/>
</dbReference>
<dbReference type="EMBL" id="BMAC01000246">
    <property type="protein sequence ID" value="GFP91460.1"/>
    <property type="molecule type" value="Genomic_DNA"/>
</dbReference>
<feature type="region of interest" description="Disordered" evidence="2">
    <location>
        <begin position="209"/>
        <end position="311"/>
    </location>
</feature>
<feature type="region of interest" description="Disordered" evidence="2">
    <location>
        <begin position="1"/>
        <end position="29"/>
    </location>
</feature>
<keyword evidence="4" id="KW-1185">Reference proteome</keyword>
<sequence length="365" mass="41384">MEMAPYRPAISPSNSSLPPKGKYGESSHSLRTSTELLKVLNRIWSLEEKHALDMSLVKTLRAELGQSQAQIQELLQEKQRDQNEIDKLTEQITKLENESKSRRRSEKRHLKLAEELSGVKSSFSDALIELERERKARTLLEDLCDEFAKGIRDYEQEVHFMKQKCTEDQIVGNDRFILHISEAWLDERTQSENQSPLGKLRPEIEAFLREKQSGESDRTPAKKPVESADTFRMNEPASAPWNANEEDDSVSNALARRQGHFGKKSRMSRKGNVMQRSLREGRNSSGPSNNFLEGSFDPSMFTGPSSPVKKWVSRVSRADPEIGESSSSRWTKDVIPNTLKAKLVEARLEGPQSRARTSKSSSKIG</sequence>
<dbReference type="OrthoDB" id="670909at2759"/>
<dbReference type="AlphaFoldDB" id="A0A830BVH3"/>
<feature type="compositionally biased region" description="Polar residues" evidence="2">
    <location>
        <begin position="354"/>
        <end position="365"/>
    </location>
</feature>
<comment type="caution">
    <text evidence="3">The sequence shown here is derived from an EMBL/GenBank/DDBJ whole genome shotgun (WGS) entry which is preliminary data.</text>
</comment>
<protein>
    <submittedName>
        <fullName evidence="3">Uncharacterized protein at5g41620</fullName>
    </submittedName>
</protein>
<feature type="compositionally biased region" description="Basic and acidic residues" evidence="2">
    <location>
        <begin position="209"/>
        <end position="226"/>
    </location>
</feature>
<reference evidence="3" key="1">
    <citation type="submission" date="2020-07" db="EMBL/GenBank/DDBJ databases">
        <title>Ethylene signaling mediates host invasion by parasitic plants.</title>
        <authorList>
            <person name="Yoshida S."/>
        </authorList>
    </citation>
    <scope>NUCLEOTIDE SEQUENCE</scope>
    <source>
        <strain evidence="3">Okayama</strain>
    </source>
</reference>
<name>A0A830BVH3_9LAMI</name>
<feature type="compositionally biased region" description="Polar residues" evidence="2">
    <location>
        <begin position="283"/>
        <end position="292"/>
    </location>
</feature>
<keyword evidence="1" id="KW-0175">Coiled coil</keyword>
<feature type="compositionally biased region" description="Basic residues" evidence="2">
    <location>
        <begin position="257"/>
        <end position="269"/>
    </location>
</feature>
<gene>
    <name evidence="3" type="ORF">PHJA_001290000</name>
</gene>
<dbReference type="PANTHER" id="PTHR31071:SF9">
    <property type="entry name" value="INTRACELLULAR PROTEIN TRANSPORT PROTEIN USO1-RELATED"/>
    <property type="match status" value="1"/>
</dbReference>
<feature type="coiled-coil region" evidence="1">
    <location>
        <begin position="57"/>
        <end position="105"/>
    </location>
</feature>
<dbReference type="InterPro" id="IPR043424">
    <property type="entry name" value="BLT-like"/>
</dbReference>
<proteinExistence type="predicted"/>
<evidence type="ECO:0000256" key="2">
    <source>
        <dbReference type="SAM" id="MobiDB-lite"/>
    </source>
</evidence>
<evidence type="ECO:0000313" key="4">
    <source>
        <dbReference type="Proteomes" id="UP000653305"/>
    </source>
</evidence>
<accession>A0A830BVH3</accession>
<evidence type="ECO:0000313" key="3">
    <source>
        <dbReference type="EMBL" id="GFP91460.1"/>
    </source>
</evidence>
<dbReference type="Proteomes" id="UP000653305">
    <property type="component" value="Unassembled WGS sequence"/>
</dbReference>